<protein>
    <recommendedName>
        <fullName evidence="4">DUF928 domain-containing protein</fullName>
    </recommendedName>
</protein>
<organism evidence="2 3">
    <name type="scientific">Candidatus Venteria ishoeyi</name>
    <dbReference type="NCBI Taxonomy" id="1899563"/>
    <lineage>
        <taxon>Bacteria</taxon>
        <taxon>Pseudomonadati</taxon>
        <taxon>Pseudomonadota</taxon>
        <taxon>Gammaproteobacteria</taxon>
        <taxon>Thiotrichales</taxon>
        <taxon>Thiotrichaceae</taxon>
        <taxon>Venteria</taxon>
    </lineage>
</organism>
<name>A0A1H6FDY7_9GAMM</name>
<evidence type="ECO:0008006" key="4">
    <source>
        <dbReference type="Google" id="ProtNLM"/>
    </source>
</evidence>
<evidence type="ECO:0000256" key="1">
    <source>
        <dbReference type="SAM" id="SignalP"/>
    </source>
</evidence>
<dbReference type="Pfam" id="PF06051">
    <property type="entry name" value="DUF928"/>
    <property type="match status" value="1"/>
</dbReference>
<reference evidence="2 3" key="1">
    <citation type="submission" date="2016-10" db="EMBL/GenBank/DDBJ databases">
        <authorList>
            <person name="de Groot N.N."/>
        </authorList>
    </citation>
    <scope>NUCLEOTIDE SEQUENCE [LARGE SCALE GENOMIC DNA]</scope>
    <source>
        <strain evidence="2">MBHS1</strain>
    </source>
</reference>
<sequence>MKSSYIPFLQCYRLLCVVLCAGLSVMPAVQAELNSEPRTKPMQMPSFKISYVPPNVGAPTRRVGAGTRGKVCNEANMISESFKIVALGPVMTGYTLSAQPVLYWSINQAVQGDFIFTINPLSSDAEAFSLYEPLLDETRQLSLQAGIHAFKLSDYAIELKTKQEYEWSVTLVCDNKMPSLNLSATGSIQRIAPSQGLLAQIKSTSEQQQPYLYARSGIWYEALQSLSQLIENVPDSRQLKKIRHNLLQQEKLDLPIHY</sequence>
<dbReference type="EMBL" id="FMSV02000548">
    <property type="protein sequence ID" value="SEH08300.1"/>
    <property type="molecule type" value="Genomic_DNA"/>
</dbReference>
<dbReference type="InterPro" id="IPR010328">
    <property type="entry name" value="DUF928"/>
</dbReference>
<proteinExistence type="predicted"/>
<evidence type="ECO:0000313" key="3">
    <source>
        <dbReference type="Proteomes" id="UP000236724"/>
    </source>
</evidence>
<evidence type="ECO:0000313" key="2">
    <source>
        <dbReference type="EMBL" id="SEH08300.1"/>
    </source>
</evidence>
<dbReference type="AlphaFoldDB" id="A0A1H6FDY7"/>
<accession>A0A1H6FDY7</accession>
<feature type="chain" id="PRO_5014835249" description="DUF928 domain-containing protein" evidence="1">
    <location>
        <begin position="32"/>
        <end position="258"/>
    </location>
</feature>
<gene>
    <name evidence="2" type="ORF">MBHS_04191</name>
</gene>
<dbReference type="Proteomes" id="UP000236724">
    <property type="component" value="Unassembled WGS sequence"/>
</dbReference>
<keyword evidence="3" id="KW-1185">Reference proteome</keyword>
<keyword evidence="1" id="KW-0732">Signal</keyword>
<dbReference type="OrthoDB" id="5625579at2"/>
<feature type="signal peptide" evidence="1">
    <location>
        <begin position="1"/>
        <end position="31"/>
    </location>
</feature>
<dbReference type="RefSeq" id="WP_103921853.1">
    <property type="nucleotide sequence ID" value="NZ_FMSV02000548.1"/>
</dbReference>